<dbReference type="Pfam" id="PF02518">
    <property type="entry name" value="HATPase_c"/>
    <property type="match status" value="1"/>
</dbReference>
<dbReference type="InterPro" id="IPR000014">
    <property type="entry name" value="PAS"/>
</dbReference>
<name>A0A662DL03_UNCAE</name>
<dbReference type="InterPro" id="IPR036890">
    <property type="entry name" value="HATPase_C_sf"/>
</dbReference>
<dbReference type="CDD" id="cd00082">
    <property type="entry name" value="HisKA"/>
    <property type="match status" value="1"/>
</dbReference>
<evidence type="ECO:0000313" key="11">
    <source>
        <dbReference type="EMBL" id="RLE14556.1"/>
    </source>
</evidence>
<keyword evidence="6" id="KW-0418">Kinase</keyword>
<dbReference type="GO" id="GO:0000155">
    <property type="term" value="F:phosphorelay sensor kinase activity"/>
    <property type="evidence" value="ECO:0007669"/>
    <property type="project" value="InterPro"/>
</dbReference>
<dbReference type="InterPro" id="IPR003661">
    <property type="entry name" value="HisK_dim/P_dom"/>
</dbReference>
<keyword evidence="5" id="KW-0547">Nucleotide-binding</keyword>
<dbReference type="EC" id="2.7.13.3" evidence="2"/>
<dbReference type="Pfam" id="PF00512">
    <property type="entry name" value="HisKA"/>
    <property type="match status" value="1"/>
</dbReference>
<dbReference type="Gene3D" id="1.10.287.130">
    <property type="match status" value="1"/>
</dbReference>
<dbReference type="InterPro" id="IPR005467">
    <property type="entry name" value="His_kinase_dom"/>
</dbReference>
<comment type="catalytic activity">
    <reaction evidence="1">
        <text>ATP + protein L-histidine = ADP + protein N-phospho-L-histidine.</text>
        <dbReference type="EC" id="2.7.13.3"/>
    </reaction>
</comment>
<dbReference type="PANTHER" id="PTHR43065:SF10">
    <property type="entry name" value="PEROXIDE STRESS-ACTIVATED HISTIDINE KINASE MAK3"/>
    <property type="match status" value="1"/>
</dbReference>
<dbReference type="PROSITE" id="PS50109">
    <property type="entry name" value="HIS_KIN"/>
    <property type="match status" value="1"/>
</dbReference>
<dbReference type="InterPro" id="IPR035965">
    <property type="entry name" value="PAS-like_dom_sf"/>
</dbReference>
<dbReference type="Gene3D" id="3.30.565.10">
    <property type="entry name" value="Histidine kinase-like ATPase, C-terminal domain"/>
    <property type="match status" value="1"/>
</dbReference>
<evidence type="ECO:0000256" key="7">
    <source>
        <dbReference type="ARBA" id="ARBA00022840"/>
    </source>
</evidence>
<dbReference type="Proteomes" id="UP000280417">
    <property type="component" value="Unassembled WGS sequence"/>
</dbReference>
<dbReference type="GO" id="GO:0006355">
    <property type="term" value="P:regulation of DNA-templated transcription"/>
    <property type="evidence" value="ECO:0007669"/>
    <property type="project" value="InterPro"/>
</dbReference>
<evidence type="ECO:0000256" key="1">
    <source>
        <dbReference type="ARBA" id="ARBA00000085"/>
    </source>
</evidence>
<sequence>MMDGLVAIDSEGKITILNRAAERITGYRAKKILGLSYEVAFGKENEDFVSILRKTFREKRPMVGEKPFFSQNKSIFLEVITNPIAGPENKMEGVVVVFRDISMLKHLKEEIRRKEKLAILGEMAASIAHEIRNPLSGIEGFALLLKESLKEDEERKNWIDNIVKGARSLNNLVTSLLNFSRCPRVNLQYVVIDKLIESILSFIQQKIQKEKRNIHIVKEFPPQPVEMIADPDMLKQAFLNLAINAIEAMPGGGKLRISIKKKNYPEYEPHQFVREIDGDYTLTTSCGEVCVEFSDTGCGISPEEKKKIFRPFYTTKSKGCGLGLAIVQQIIHSHWGDIKVKSKPGQGTTFVLILPLINDLREIKNGCREYSHSR</sequence>
<dbReference type="SUPFAM" id="SSF47384">
    <property type="entry name" value="Homodimeric domain of signal transducing histidine kinase"/>
    <property type="match status" value="1"/>
</dbReference>
<dbReference type="PRINTS" id="PR00344">
    <property type="entry name" value="BCTRLSENSOR"/>
</dbReference>
<evidence type="ECO:0000259" key="9">
    <source>
        <dbReference type="PROSITE" id="PS50109"/>
    </source>
</evidence>
<gene>
    <name evidence="11" type="ORF">DRJ04_02185</name>
</gene>
<dbReference type="Gene3D" id="3.30.450.20">
    <property type="entry name" value="PAS domain"/>
    <property type="match status" value="1"/>
</dbReference>
<dbReference type="SUPFAM" id="SSF55785">
    <property type="entry name" value="PYP-like sensor domain (PAS domain)"/>
    <property type="match status" value="1"/>
</dbReference>
<dbReference type="AlphaFoldDB" id="A0A662DL03"/>
<dbReference type="PANTHER" id="PTHR43065">
    <property type="entry name" value="SENSOR HISTIDINE KINASE"/>
    <property type="match status" value="1"/>
</dbReference>
<keyword evidence="4" id="KW-0808">Transferase</keyword>
<dbReference type="SUPFAM" id="SSF55874">
    <property type="entry name" value="ATPase domain of HSP90 chaperone/DNA topoisomerase II/histidine kinase"/>
    <property type="match status" value="1"/>
</dbReference>
<evidence type="ECO:0000256" key="8">
    <source>
        <dbReference type="ARBA" id="ARBA00023012"/>
    </source>
</evidence>
<keyword evidence="7" id="KW-0067">ATP-binding</keyword>
<dbReference type="GO" id="GO:0005524">
    <property type="term" value="F:ATP binding"/>
    <property type="evidence" value="ECO:0007669"/>
    <property type="project" value="UniProtKB-KW"/>
</dbReference>
<dbReference type="InterPro" id="IPR036097">
    <property type="entry name" value="HisK_dim/P_sf"/>
</dbReference>
<evidence type="ECO:0000256" key="4">
    <source>
        <dbReference type="ARBA" id="ARBA00022679"/>
    </source>
</evidence>
<evidence type="ECO:0000256" key="5">
    <source>
        <dbReference type="ARBA" id="ARBA00022741"/>
    </source>
</evidence>
<evidence type="ECO:0000256" key="6">
    <source>
        <dbReference type="ARBA" id="ARBA00022777"/>
    </source>
</evidence>
<dbReference type="EMBL" id="QMQA01000039">
    <property type="protein sequence ID" value="RLE14556.1"/>
    <property type="molecule type" value="Genomic_DNA"/>
</dbReference>
<proteinExistence type="predicted"/>
<protein>
    <recommendedName>
        <fullName evidence="2">histidine kinase</fullName>
        <ecNumber evidence="2">2.7.13.3</ecNumber>
    </recommendedName>
</protein>
<dbReference type="PROSITE" id="PS50112">
    <property type="entry name" value="PAS"/>
    <property type="match status" value="1"/>
</dbReference>
<keyword evidence="3" id="KW-0597">Phosphoprotein</keyword>
<evidence type="ECO:0000256" key="2">
    <source>
        <dbReference type="ARBA" id="ARBA00012438"/>
    </source>
</evidence>
<dbReference type="InterPro" id="IPR013767">
    <property type="entry name" value="PAS_fold"/>
</dbReference>
<dbReference type="CDD" id="cd00130">
    <property type="entry name" value="PAS"/>
    <property type="match status" value="1"/>
</dbReference>
<comment type="caution">
    <text evidence="11">The sequence shown here is derived from an EMBL/GenBank/DDBJ whole genome shotgun (WGS) entry which is preliminary data.</text>
</comment>
<dbReference type="Pfam" id="PF00989">
    <property type="entry name" value="PAS"/>
    <property type="match status" value="1"/>
</dbReference>
<reference evidence="11 12" key="1">
    <citation type="submission" date="2018-06" db="EMBL/GenBank/DDBJ databases">
        <title>Extensive metabolic versatility and redundancy in microbially diverse, dynamic hydrothermal sediments.</title>
        <authorList>
            <person name="Dombrowski N."/>
            <person name="Teske A."/>
            <person name="Baker B.J."/>
        </authorList>
    </citation>
    <scope>NUCLEOTIDE SEQUENCE [LARGE SCALE GENOMIC DNA]</scope>
    <source>
        <strain evidence="11">B3_G15</strain>
    </source>
</reference>
<feature type="domain" description="Histidine kinase" evidence="9">
    <location>
        <begin position="126"/>
        <end position="358"/>
    </location>
</feature>
<dbReference type="InterPro" id="IPR003594">
    <property type="entry name" value="HATPase_dom"/>
</dbReference>
<evidence type="ECO:0000259" key="10">
    <source>
        <dbReference type="PROSITE" id="PS50112"/>
    </source>
</evidence>
<organism evidence="11 12">
    <name type="scientific">Aerophobetes bacterium</name>
    <dbReference type="NCBI Taxonomy" id="2030807"/>
    <lineage>
        <taxon>Bacteria</taxon>
        <taxon>Candidatus Aerophobota</taxon>
    </lineage>
</organism>
<evidence type="ECO:0000313" key="12">
    <source>
        <dbReference type="Proteomes" id="UP000280417"/>
    </source>
</evidence>
<dbReference type="SMART" id="SM00387">
    <property type="entry name" value="HATPase_c"/>
    <property type="match status" value="1"/>
</dbReference>
<accession>A0A662DL03</accession>
<keyword evidence="8" id="KW-0902">Two-component regulatory system</keyword>
<dbReference type="InterPro" id="IPR004358">
    <property type="entry name" value="Sig_transdc_His_kin-like_C"/>
</dbReference>
<feature type="domain" description="PAS" evidence="10">
    <location>
        <begin position="1"/>
        <end position="59"/>
    </location>
</feature>
<dbReference type="SMART" id="SM00388">
    <property type="entry name" value="HisKA"/>
    <property type="match status" value="1"/>
</dbReference>
<evidence type="ECO:0000256" key="3">
    <source>
        <dbReference type="ARBA" id="ARBA00022553"/>
    </source>
</evidence>
<dbReference type="NCBIfam" id="TIGR00229">
    <property type="entry name" value="sensory_box"/>
    <property type="match status" value="1"/>
</dbReference>